<name>A0AAV1XQQ5_LUPLU</name>
<accession>A0AAV1XQQ5</accession>
<reference evidence="1 2" key="1">
    <citation type="submission" date="2024-03" db="EMBL/GenBank/DDBJ databases">
        <authorList>
            <person name="Martinez-Hernandez J."/>
        </authorList>
    </citation>
    <scope>NUCLEOTIDE SEQUENCE [LARGE SCALE GENOMIC DNA]</scope>
</reference>
<gene>
    <name evidence="1" type="ORF">LLUT_LOCUS24487</name>
</gene>
<protein>
    <submittedName>
        <fullName evidence="1">Uncharacterized protein</fullName>
    </submittedName>
</protein>
<proteinExistence type="predicted"/>
<dbReference type="Proteomes" id="UP001497480">
    <property type="component" value="Unassembled WGS sequence"/>
</dbReference>
<organism evidence="1 2">
    <name type="scientific">Lupinus luteus</name>
    <name type="common">European yellow lupine</name>
    <dbReference type="NCBI Taxonomy" id="3873"/>
    <lineage>
        <taxon>Eukaryota</taxon>
        <taxon>Viridiplantae</taxon>
        <taxon>Streptophyta</taxon>
        <taxon>Embryophyta</taxon>
        <taxon>Tracheophyta</taxon>
        <taxon>Spermatophyta</taxon>
        <taxon>Magnoliopsida</taxon>
        <taxon>eudicotyledons</taxon>
        <taxon>Gunneridae</taxon>
        <taxon>Pentapetalae</taxon>
        <taxon>rosids</taxon>
        <taxon>fabids</taxon>
        <taxon>Fabales</taxon>
        <taxon>Fabaceae</taxon>
        <taxon>Papilionoideae</taxon>
        <taxon>50 kb inversion clade</taxon>
        <taxon>genistoids sensu lato</taxon>
        <taxon>core genistoids</taxon>
        <taxon>Genisteae</taxon>
        <taxon>Lupinus</taxon>
    </lineage>
</organism>
<keyword evidence="2" id="KW-1185">Reference proteome</keyword>
<evidence type="ECO:0000313" key="1">
    <source>
        <dbReference type="EMBL" id="CAL0323427.1"/>
    </source>
</evidence>
<comment type="caution">
    <text evidence="1">The sequence shown here is derived from an EMBL/GenBank/DDBJ whole genome shotgun (WGS) entry which is preliminary data.</text>
</comment>
<dbReference type="AlphaFoldDB" id="A0AAV1XQQ5"/>
<sequence length="300" mass="33238">MEGGAYITSRLLTKPSWLFAHLAFFLLESMPFLDTDLQTKSDGELASLNVALADLPVPLFSRFWADRNSIRRIDGRLVQASQRRRIKEVDYNLGTKLNATCSGEDDVELGVEKDTAFRRASQWNMKMESLVMADQHAAVNMYPDPVHTARHTLGISFAQSIGPMITHDFCVPLVPQRLLVVFLAHTTVGSSTGNVVPKVDPKILFGRKGGEVIPNSLSLPILGIEGDQPGRIGRQVCKGSKLASKPLRMDPLAISLPLSDWQPSRCHTDALLPPKAFLPRVPYVQKVPSNVRWQQVCFQG</sequence>
<dbReference type="EMBL" id="CAXHTB010000017">
    <property type="protein sequence ID" value="CAL0323427.1"/>
    <property type="molecule type" value="Genomic_DNA"/>
</dbReference>
<evidence type="ECO:0000313" key="2">
    <source>
        <dbReference type="Proteomes" id="UP001497480"/>
    </source>
</evidence>